<reference evidence="3 4" key="1">
    <citation type="submission" date="2016-09" db="EMBL/GenBank/DDBJ databases">
        <title>Pseudonocardia autotrophica DSM535, a candidate organism with high potential of specific P450 cytochromes.</title>
        <authorList>
            <person name="Grumaz C."/>
            <person name="Vainshtein Y."/>
            <person name="Kirstahler P."/>
            <person name="Sohn K."/>
        </authorList>
    </citation>
    <scope>NUCLEOTIDE SEQUENCE [LARGE SCALE GENOMIC DNA]</scope>
    <source>
        <strain evidence="3 4">DSM 535</strain>
    </source>
</reference>
<dbReference type="PANTHER" id="PTHR42760">
    <property type="entry name" value="SHORT-CHAIN DEHYDROGENASES/REDUCTASES FAMILY MEMBER"/>
    <property type="match status" value="1"/>
</dbReference>
<accession>A0A1Y2MZY7</accession>
<name>A0A1Y2MZY7_PSEAH</name>
<evidence type="ECO:0000256" key="2">
    <source>
        <dbReference type="ARBA" id="ARBA00023002"/>
    </source>
</evidence>
<dbReference type="PANTHER" id="PTHR42760:SF135">
    <property type="entry name" value="BLL7886 PROTEIN"/>
    <property type="match status" value="1"/>
</dbReference>
<dbReference type="OrthoDB" id="7064009at2"/>
<dbReference type="FunFam" id="3.40.50.720:FF:000084">
    <property type="entry name" value="Short-chain dehydrogenase reductase"/>
    <property type="match status" value="1"/>
</dbReference>
<dbReference type="GO" id="GO:0030497">
    <property type="term" value="P:fatty acid elongation"/>
    <property type="evidence" value="ECO:0007669"/>
    <property type="project" value="TreeGrafter"/>
</dbReference>
<dbReference type="Gene3D" id="3.40.50.720">
    <property type="entry name" value="NAD(P)-binding Rossmann-like Domain"/>
    <property type="match status" value="1"/>
</dbReference>
<dbReference type="InterPro" id="IPR002347">
    <property type="entry name" value="SDR_fam"/>
</dbReference>
<proteinExistence type="inferred from homology"/>
<protein>
    <submittedName>
        <fullName evidence="3">(-)-trans-carveol dehydrogenase</fullName>
        <ecNumber evidence="3">1.1.1.-</ecNumber>
    </submittedName>
</protein>
<keyword evidence="4" id="KW-1185">Reference proteome</keyword>
<dbReference type="STRING" id="2074.BG845_02522"/>
<comment type="caution">
    <text evidence="3">The sequence shown here is derived from an EMBL/GenBank/DDBJ whole genome shotgun (WGS) entry which is preliminary data.</text>
</comment>
<dbReference type="SUPFAM" id="SSF51735">
    <property type="entry name" value="NAD(P)-binding Rossmann-fold domains"/>
    <property type="match status" value="1"/>
</dbReference>
<dbReference type="EMBL" id="MIGB01000011">
    <property type="protein sequence ID" value="OSY40764.1"/>
    <property type="molecule type" value="Genomic_DNA"/>
</dbReference>
<dbReference type="GO" id="GO:0016616">
    <property type="term" value="F:oxidoreductase activity, acting on the CH-OH group of donors, NAD or NADP as acceptor"/>
    <property type="evidence" value="ECO:0007669"/>
    <property type="project" value="TreeGrafter"/>
</dbReference>
<dbReference type="EC" id="1.1.1.-" evidence="3"/>
<evidence type="ECO:0000313" key="3">
    <source>
        <dbReference type="EMBL" id="OSY40764.1"/>
    </source>
</evidence>
<dbReference type="Pfam" id="PF13561">
    <property type="entry name" value="adh_short_C2"/>
    <property type="match status" value="1"/>
</dbReference>
<dbReference type="InterPro" id="IPR036291">
    <property type="entry name" value="NAD(P)-bd_dom_sf"/>
</dbReference>
<evidence type="ECO:0000256" key="1">
    <source>
        <dbReference type="ARBA" id="ARBA00006484"/>
    </source>
</evidence>
<dbReference type="CDD" id="cd05233">
    <property type="entry name" value="SDR_c"/>
    <property type="match status" value="1"/>
</dbReference>
<dbReference type="Proteomes" id="UP000194360">
    <property type="component" value="Unassembled WGS sequence"/>
</dbReference>
<dbReference type="PRINTS" id="PR00081">
    <property type="entry name" value="GDHRDH"/>
</dbReference>
<dbReference type="RefSeq" id="WP_085912778.1">
    <property type="nucleotide sequence ID" value="NZ_AP018920.1"/>
</dbReference>
<keyword evidence="2 3" id="KW-0560">Oxidoreductase</keyword>
<comment type="similarity">
    <text evidence="1">Belongs to the short-chain dehydrogenases/reductases (SDR) family.</text>
</comment>
<gene>
    <name evidence="3" type="primary">limC_1</name>
    <name evidence="3" type="ORF">BG845_02522</name>
</gene>
<organism evidence="3 4">
    <name type="scientific">Pseudonocardia autotrophica</name>
    <name type="common">Amycolata autotrophica</name>
    <name type="synonym">Nocardia autotrophica</name>
    <dbReference type="NCBI Taxonomy" id="2074"/>
    <lineage>
        <taxon>Bacteria</taxon>
        <taxon>Bacillati</taxon>
        <taxon>Actinomycetota</taxon>
        <taxon>Actinomycetes</taxon>
        <taxon>Pseudonocardiales</taxon>
        <taxon>Pseudonocardiaceae</taxon>
        <taxon>Pseudonocardia</taxon>
    </lineage>
</organism>
<dbReference type="AlphaFoldDB" id="A0A1Y2MZY7"/>
<evidence type="ECO:0000313" key="4">
    <source>
        <dbReference type="Proteomes" id="UP000194360"/>
    </source>
</evidence>
<sequence>MSIDLTGVRALVTGAGRGIGRATALRLAECGADVAVLDRNPDSRAEVSDDDGEPTAQVVAALGRRGLGIRADLTDRSAARAAVDRVVAEWGGLDVVVAVAGGAITPFARSAASEIPVSDVRTLLEVNLMTTIHVCQAAVPALRASAAAGGAPSIVTTSSLSASGVMPGGTLSGYALAKAAVVHYTRSLAEELGPEGIRVNAVAPGYTMTERVRAESVHTGFAEKAADSALRRLGTPEDVADAYVYLVSPMAAYVTGQILAVDGATRLT</sequence>